<name>T0FCL3_9LEPT</name>
<dbReference type="EMBL" id="AHMO02000008">
    <property type="protein sequence ID" value="EQA45347.1"/>
    <property type="molecule type" value="Genomic_DNA"/>
</dbReference>
<sequence length="72" mass="7906">MGEGKMNIVSSIKLGLPEKNIADSRKIPKTEGLALSEPYENKQANTVDRKATSLDYTGDMYKIKGAFIDKVS</sequence>
<reference evidence="1" key="1">
    <citation type="submission" date="2013-05" db="EMBL/GenBank/DDBJ databases">
        <authorList>
            <person name="Harkins D.M."/>
            <person name="Durkin A.S."/>
            <person name="Brinkac L.M."/>
            <person name="Haft D.H."/>
            <person name="Selengut J.D."/>
            <person name="Sanka R."/>
            <person name="DePew J."/>
            <person name="Purushe J."/>
            <person name="Hartskeerl R.A."/>
            <person name="Ahmed A."/>
            <person name="van der Linden H."/>
            <person name="Goris M.G.A."/>
            <person name="Vinetz J.M."/>
            <person name="Sutton G.G."/>
            <person name="Nierman W.C."/>
            <person name="Fouts D.E."/>
        </authorList>
    </citation>
    <scope>NUCLEOTIDE SEQUENCE [LARGE SCALE GENOMIC DNA]</scope>
    <source>
        <strain evidence="1">5399</strain>
    </source>
</reference>
<dbReference type="STRING" id="1049789.LEP1GSC050_3329"/>
<gene>
    <name evidence="1" type="ORF">LEP1GSC050_3329</name>
</gene>
<proteinExistence type="predicted"/>
<dbReference type="Proteomes" id="UP000015454">
    <property type="component" value="Unassembled WGS sequence"/>
</dbReference>
<keyword evidence="2" id="KW-1185">Reference proteome</keyword>
<organism evidence="1 2">
    <name type="scientific">Leptospira broomii serovar Hurstbridge str. 5399</name>
    <dbReference type="NCBI Taxonomy" id="1049789"/>
    <lineage>
        <taxon>Bacteria</taxon>
        <taxon>Pseudomonadati</taxon>
        <taxon>Spirochaetota</taxon>
        <taxon>Spirochaetia</taxon>
        <taxon>Leptospirales</taxon>
        <taxon>Leptospiraceae</taxon>
        <taxon>Leptospira</taxon>
    </lineage>
</organism>
<protein>
    <submittedName>
        <fullName evidence="1">Uncharacterized protein</fullName>
    </submittedName>
</protein>
<evidence type="ECO:0000313" key="2">
    <source>
        <dbReference type="Proteomes" id="UP000015454"/>
    </source>
</evidence>
<comment type="caution">
    <text evidence="1">The sequence shown here is derived from an EMBL/GenBank/DDBJ whole genome shotgun (WGS) entry which is preliminary data.</text>
</comment>
<dbReference type="AlphaFoldDB" id="T0FCL3"/>
<evidence type="ECO:0000313" key="1">
    <source>
        <dbReference type="EMBL" id="EQA45347.1"/>
    </source>
</evidence>
<accession>T0FCL3</accession>